<feature type="compositionally biased region" description="Basic and acidic residues" evidence="1">
    <location>
        <begin position="1037"/>
        <end position="1048"/>
    </location>
</feature>
<reference evidence="3 4" key="1">
    <citation type="submission" date="2018-01" db="EMBL/GenBank/DDBJ databases">
        <title>Whole genome analyses suggest that Burkholderia sensu lato contains two further novel genera in the rhizoxinica-symbiotica group Mycetohabitans gen. nov., and Trinickia gen. nov.: implications for the evolution of diazotrophy and nodulation in the Burkholderiaceae.</title>
        <authorList>
            <person name="Estrada-de los Santos P."/>
            <person name="Palmer M."/>
            <person name="Chavez-Ramirez B."/>
            <person name="Beukes C."/>
            <person name="Steenkamp E.T."/>
            <person name="Hirsch A.M."/>
            <person name="Manyaka P."/>
            <person name="Maluk M."/>
            <person name="Lafos M."/>
            <person name="Crook M."/>
            <person name="Gross E."/>
            <person name="Simon M.F."/>
            <person name="Bueno dos Reis Junior F."/>
            <person name="Poole P.S."/>
            <person name="Venter S.N."/>
            <person name="James E.K."/>
        </authorList>
    </citation>
    <scope>NUCLEOTIDE SEQUENCE [LARGE SCALE GENOMIC DNA]</scope>
    <source>
        <strain evidence="3 4">GIMN1.004</strain>
    </source>
</reference>
<dbReference type="SUPFAM" id="SSF52540">
    <property type="entry name" value="P-loop containing nucleoside triphosphate hydrolases"/>
    <property type="match status" value="2"/>
</dbReference>
<dbReference type="CDD" id="cd18809">
    <property type="entry name" value="SF1_C_RecD"/>
    <property type="match status" value="1"/>
</dbReference>
<dbReference type="AlphaFoldDB" id="A0A2N7W0S8"/>
<dbReference type="Proteomes" id="UP000235616">
    <property type="component" value="Unassembled WGS sequence"/>
</dbReference>
<accession>A0A2N7W0S8</accession>
<dbReference type="InterPro" id="IPR027417">
    <property type="entry name" value="P-loop_NTPase"/>
</dbReference>
<feature type="domain" description="TrwC relaxase" evidence="2">
    <location>
        <begin position="21"/>
        <end position="181"/>
    </location>
</feature>
<dbReference type="InterPro" id="IPR014862">
    <property type="entry name" value="TrwC"/>
</dbReference>
<feature type="domain" description="TrwC relaxase" evidence="2">
    <location>
        <begin position="190"/>
        <end position="322"/>
    </location>
</feature>
<feature type="compositionally biased region" description="Basic and acidic residues" evidence="1">
    <location>
        <begin position="300"/>
        <end position="311"/>
    </location>
</feature>
<dbReference type="Pfam" id="PF13604">
    <property type="entry name" value="AAA_30"/>
    <property type="match status" value="1"/>
</dbReference>
<dbReference type="EMBL" id="PNYA01000002">
    <property type="protein sequence ID" value="PMS23018.1"/>
    <property type="molecule type" value="Genomic_DNA"/>
</dbReference>
<organism evidence="3 4">
    <name type="scientific">Trinickia dabaoshanensis</name>
    <dbReference type="NCBI Taxonomy" id="564714"/>
    <lineage>
        <taxon>Bacteria</taxon>
        <taxon>Pseudomonadati</taxon>
        <taxon>Pseudomonadota</taxon>
        <taxon>Betaproteobacteria</taxon>
        <taxon>Burkholderiales</taxon>
        <taxon>Burkholderiaceae</taxon>
        <taxon>Trinickia</taxon>
    </lineage>
</organism>
<gene>
    <name evidence="3" type="ORF">C0Z18_01995</name>
</gene>
<evidence type="ECO:0000256" key="1">
    <source>
        <dbReference type="SAM" id="MobiDB-lite"/>
    </source>
</evidence>
<dbReference type="Gene3D" id="3.40.50.300">
    <property type="entry name" value="P-loop containing nucleotide triphosphate hydrolases"/>
    <property type="match status" value="2"/>
</dbReference>
<dbReference type="OrthoDB" id="1634048at2"/>
<evidence type="ECO:0000259" key="2">
    <source>
        <dbReference type="Pfam" id="PF08751"/>
    </source>
</evidence>
<feature type="compositionally biased region" description="Basic and acidic residues" evidence="1">
    <location>
        <begin position="10"/>
        <end position="21"/>
    </location>
</feature>
<keyword evidence="4" id="KW-1185">Reference proteome</keyword>
<evidence type="ECO:0000313" key="3">
    <source>
        <dbReference type="EMBL" id="PMS23018.1"/>
    </source>
</evidence>
<sequence length="1057" mass="116476">MTARVTPLDSRGHDRKGGDHLDYLEHEGGAYRYYQGKDGQLHDATQWCGAGAESLGLAGRIDFSIVRKLAAGFGPDGKAKLCQNAGKASHEVGADVTFSAPKAVSALYAKATVDEQREILRVQQAAAAAGIAFYQRSCTSRRGKQGHEEIGIQGMVAASFTHFDARPVEADPAVHTHALVLGNGKAVTIDPQLHTHTLLFNTVLCDDGVWRTFNTDQLMRLQMATGAIYRAELAKGLAELGYGIEKQVMVDADDRPTGDISFGVVGTTPEELAELSRRTEQINEYAESHGTDRLTAAKRSRNDKDCPPHDDLTKHWSDRLDDLRTRGALRYRHAKDMKGLPSNVGGASLDAITDQLEAHEVYFTRAAVIQRVALEYVGVMSAGDVEKAVDAQLASNRFVALDKTDDHGQALYTSQRQIDRELWMDAHSRAGVSNQAVRLNAEAVQAAIAEFTAKKGAPSLEQRAAIERVTMGTGTVAIIEGRAGTGKSYTSEAIKRAFELEGYTCLGAAIANAAQKKLEAESGMASSSITSLLARLDRGMPLPKRCAIFVDEIGMVDSRSWYRLKRHVAAAEKDGAVVKLIGLGDRNQLAPVGAGNPMQAEVKVVGRSLLTRIRRQRDREDRVTSSMFYGQNAQDIIGIEAIEAKLKTLPSGPSTERDRLERERERLDRKILGDAMAGGTIDAAAVFKRLCDRGQVAQAEDSVAAMHRLVDDYFDARATADIPDPHRPGAFLARAGELLPPSEKLILGSTRSDVAALNDAVRSGLKQRGLLRDGYAVKTIQSNGEYKVLELSKGDRIRFGAANTRLDVINGTTATIESIQSAKDGRGYDLVLREYSDIAKLHGRTIRLNTEDERHLSHAYAVTVHKSQGQGLAWVGALANARMLDKAAALVAFTRSKQAFRFYAGQMDFKGLAEAFARERLKRNAIDFATRAQRQRLDEKRQERDTTIAQQRSEIGEREAATAMSHRFVRATRALREAWRDRRDRHARERDERLLGVRTPLERLRVVAAHARRPFIDALDRWRGRWSVRTTVVPEASGRRDPLREAQIKRAHQPQRM</sequence>
<comment type="caution">
    <text evidence="3">The sequence shown here is derived from an EMBL/GenBank/DDBJ whole genome shotgun (WGS) entry which is preliminary data.</text>
</comment>
<dbReference type="SUPFAM" id="SSF55464">
    <property type="entry name" value="Origin of replication-binding domain, RBD-like"/>
    <property type="match status" value="2"/>
</dbReference>
<feature type="region of interest" description="Disordered" evidence="1">
    <location>
        <begin position="1035"/>
        <end position="1057"/>
    </location>
</feature>
<dbReference type="RefSeq" id="WP_102643708.1">
    <property type="nucleotide sequence ID" value="NZ_PNYA01000002.1"/>
</dbReference>
<proteinExistence type="predicted"/>
<evidence type="ECO:0000313" key="4">
    <source>
        <dbReference type="Proteomes" id="UP000235616"/>
    </source>
</evidence>
<name>A0A2N7W0S8_9BURK</name>
<feature type="region of interest" description="Disordered" evidence="1">
    <location>
        <begin position="288"/>
        <end position="311"/>
    </location>
</feature>
<feature type="region of interest" description="Disordered" evidence="1">
    <location>
        <begin position="1"/>
        <end position="21"/>
    </location>
</feature>
<dbReference type="Pfam" id="PF08751">
    <property type="entry name" value="TrwC"/>
    <property type="match status" value="2"/>
</dbReference>
<protein>
    <recommendedName>
        <fullName evidence="2">TrwC relaxase domain-containing protein</fullName>
    </recommendedName>
</protein>